<organism evidence="4">
    <name type="scientific">Papaver bracteatum</name>
    <name type="common">Great scarlet poppy</name>
    <dbReference type="NCBI Taxonomy" id="215227"/>
    <lineage>
        <taxon>Eukaryota</taxon>
        <taxon>Viridiplantae</taxon>
        <taxon>Streptophyta</taxon>
        <taxon>Embryophyta</taxon>
        <taxon>Tracheophyta</taxon>
        <taxon>Spermatophyta</taxon>
        <taxon>Magnoliopsida</taxon>
        <taxon>Ranunculales</taxon>
        <taxon>Papaveraceae</taxon>
        <taxon>Papaveroideae</taxon>
        <taxon>Papaver</taxon>
    </lineage>
</organism>
<accession>B6E2Y8</accession>
<evidence type="ECO:0000256" key="1">
    <source>
        <dbReference type="ARBA" id="ARBA00009861"/>
    </source>
</evidence>
<dbReference type="InterPro" id="IPR023213">
    <property type="entry name" value="CAT-like_dom_sf"/>
</dbReference>
<dbReference type="EMBL" id="FJ200355">
    <property type="protein sequence ID" value="ACI45392.1"/>
    <property type="molecule type" value="Genomic_DNA"/>
</dbReference>
<dbReference type="PANTHER" id="PTHR31623">
    <property type="entry name" value="F21J9.9"/>
    <property type="match status" value="1"/>
</dbReference>
<evidence type="ECO:0000256" key="2">
    <source>
        <dbReference type="ARBA" id="ARBA00022679"/>
    </source>
</evidence>
<proteinExistence type="inferred from homology"/>
<name>B6E2Y8_PAPBR</name>
<gene>
    <name evidence="4" type="primary">SAT</name>
</gene>
<reference evidence="4" key="1">
    <citation type="submission" date="2008-09" db="EMBL/GenBank/DDBJ databases">
        <authorList>
            <person name="Lee E.-J."/>
            <person name="Yang M.-S."/>
        </authorList>
    </citation>
    <scope>NUCLEOTIDE SEQUENCE</scope>
</reference>
<comment type="similarity">
    <text evidence="1">Belongs to the plant acyltransferase family.</text>
</comment>
<evidence type="ECO:0000313" key="4">
    <source>
        <dbReference type="EMBL" id="ACI45392.1"/>
    </source>
</evidence>
<dbReference type="Gene3D" id="3.30.559.10">
    <property type="entry name" value="Chloramphenicol acetyltransferase-like domain"/>
    <property type="match status" value="2"/>
</dbReference>
<dbReference type="Pfam" id="PF02458">
    <property type="entry name" value="Transferase"/>
    <property type="match status" value="1"/>
</dbReference>
<protein>
    <submittedName>
        <fullName evidence="4">Salutaridinol 7-O-acetyltransferase</fullName>
    </submittedName>
</protein>
<keyword evidence="3" id="KW-0012">Acyltransferase</keyword>
<reference evidence="4" key="2">
    <citation type="journal article" date="2010" name="J. Forensic Sci.">
        <title>An assessment of the utility of universal and specific genetic markers for Opium poppy identification.</title>
        <authorList>
            <person name="Lee E.J."/>
            <person name="Hwang I.K."/>
            <person name="Kim N.Y."/>
            <person name="Lee K.L."/>
            <person name="Han M.S."/>
            <person name="Lee Y.H."/>
            <person name="Kim M.Y."/>
            <person name="Yang M.S."/>
        </authorList>
    </citation>
    <scope>NUCLEOTIDE SEQUENCE</scope>
</reference>
<evidence type="ECO:0000256" key="3">
    <source>
        <dbReference type="ARBA" id="ARBA00023315"/>
    </source>
</evidence>
<dbReference type="PANTHER" id="PTHR31623:SF17">
    <property type="entry name" value="F21J9.9"/>
    <property type="match status" value="1"/>
</dbReference>
<dbReference type="AlphaFoldDB" id="B6E2Y8"/>
<keyword evidence="2 4" id="KW-0808">Transferase</keyword>
<sequence length="477" mass="52915">MATMYSAAVEVISKETIKPTTPTPSQLKNFNLSLLDQCFPLYYYVPIILFYPDTVANSTGSSSHHDDLDLLKSSLSKTLVHLYPMAGRMIDNILVDCHDQGIDFYKVKIRGKMCDFMSQPDVPLSQLLPSEVVSANVPKEALVIVQVNMFDCGGTAICSSISHKISDVATMGTFIRSWASTTKTSRSGDATAAVITDQKLIPSFDSASLFPPSERLASPSGMAEIPFSSIPEDTEDDKTVSKRFVFDFAKITSVSEKLQVLMHDNYKSRRPTRVEVVTSLIWKSVMKSTPAGFLPVVDHAVNLRKKMDPPLQDASFGNLSVTVSAFLPATTTTTTNAVNKTINSTSSESQVVLHELHDFIAQLRSEIDKVKGDKGSLEKVIQNFVSGYDASIKKINDVEDKVINFWISSWCRMGLYEIDFGWGKPIWVTIDPNIKPNKNCLFMNDTKCGQGIEVWASFLEDDMAKFELHLSEILELI</sequence>
<dbReference type="GO" id="GO:0016746">
    <property type="term" value="F:acyltransferase activity"/>
    <property type="evidence" value="ECO:0007669"/>
    <property type="project" value="UniProtKB-KW"/>
</dbReference>